<reference evidence="1 2" key="1">
    <citation type="submission" date="2024-02" db="EMBL/GenBank/DDBJ databases">
        <authorList>
            <person name="Chen Y."/>
            <person name="Shah S."/>
            <person name="Dougan E. K."/>
            <person name="Thang M."/>
            <person name="Chan C."/>
        </authorList>
    </citation>
    <scope>NUCLEOTIDE SEQUENCE [LARGE SCALE GENOMIC DNA]</scope>
</reference>
<organism evidence="1 2">
    <name type="scientific">Durusdinium trenchii</name>
    <dbReference type="NCBI Taxonomy" id="1381693"/>
    <lineage>
        <taxon>Eukaryota</taxon>
        <taxon>Sar</taxon>
        <taxon>Alveolata</taxon>
        <taxon>Dinophyceae</taxon>
        <taxon>Suessiales</taxon>
        <taxon>Symbiodiniaceae</taxon>
        <taxon>Durusdinium</taxon>
    </lineage>
</organism>
<keyword evidence="2" id="KW-1185">Reference proteome</keyword>
<evidence type="ECO:0000313" key="1">
    <source>
        <dbReference type="EMBL" id="CAK9054179.1"/>
    </source>
</evidence>
<accession>A0ABP0MRV6</accession>
<gene>
    <name evidence="1" type="ORF">CCMP2556_LOCUS27122</name>
</gene>
<sequence>MFTFFNLSSAADSVAIQLALRGKTITGLTKRALKVNIAGPAPPRYDPATKHGSRAKWQICGTTCGTDTHILRDIETKAERCTEIHGEAILSGCSSSCESCSEGGFGGFDES</sequence>
<feature type="non-terminal residue" evidence="1">
    <location>
        <position position="111"/>
    </location>
</feature>
<protein>
    <submittedName>
        <fullName evidence="1">Uncharacterized protein</fullName>
    </submittedName>
</protein>
<dbReference type="EMBL" id="CAXAMN010019351">
    <property type="protein sequence ID" value="CAK9054179.1"/>
    <property type="molecule type" value="Genomic_DNA"/>
</dbReference>
<evidence type="ECO:0000313" key="2">
    <source>
        <dbReference type="Proteomes" id="UP001642484"/>
    </source>
</evidence>
<name>A0ABP0MRV6_9DINO</name>
<dbReference type="Proteomes" id="UP001642484">
    <property type="component" value="Unassembled WGS sequence"/>
</dbReference>
<proteinExistence type="predicted"/>
<comment type="caution">
    <text evidence="1">The sequence shown here is derived from an EMBL/GenBank/DDBJ whole genome shotgun (WGS) entry which is preliminary data.</text>
</comment>